<organism evidence="3 4">
    <name type="scientific">Novosphingobium fuchskuhlense</name>
    <dbReference type="NCBI Taxonomy" id="1117702"/>
    <lineage>
        <taxon>Bacteria</taxon>
        <taxon>Pseudomonadati</taxon>
        <taxon>Pseudomonadota</taxon>
        <taxon>Alphaproteobacteria</taxon>
        <taxon>Sphingomonadales</taxon>
        <taxon>Sphingomonadaceae</taxon>
        <taxon>Novosphingobium</taxon>
    </lineage>
</organism>
<protein>
    <recommendedName>
        <fullName evidence="2">Cupin type-2 domain-containing protein</fullName>
    </recommendedName>
</protein>
<gene>
    <name evidence="3" type="ORF">AQZ52_14305</name>
</gene>
<evidence type="ECO:0000256" key="1">
    <source>
        <dbReference type="ARBA" id="ARBA00022723"/>
    </source>
</evidence>
<feature type="domain" description="Cupin type-2" evidence="2">
    <location>
        <begin position="75"/>
        <end position="136"/>
    </location>
</feature>
<keyword evidence="1" id="KW-0479">Metal-binding</keyword>
<feature type="domain" description="Cupin type-2" evidence="2">
    <location>
        <begin position="253"/>
        <end position="317"/>
    </location>
</feature>
<dbReference type="RefSeq" id="WP_067912393.1">
    <property type="nucleotide sequence ID" value="NZ_KQ954246.1"/>
</dbReference>
<dbReference type="Gene3D" id="2.60.120.10">
    <property type="entry name" value="Jelly Rolls"/>
    <property type="match status" value="2"/>
</dbReference>
<reference evidence="3 4" key="1">
    <citation type="submission" date="2015-10" db="EMBL/GenBank/DDBJ databases">
        <title>Draft genome sequence of Novosphingobium fuchskuhlense DSM 25065 isolated from a surface water sample of the southwest basin of Lake Grosse Fuchskuhle.</title>
        <authorList>
            <person name="Ruckert C."/>
            <person name="Winkler A."/>
            <person name="Glaeser J."/>
            <person name="Grossart H.-P."/>
            <person name="Kalinowski J."/>
            <person name="Glaeser S."/>
        </authorList>
    </citation>
    <scope>NUCLEOTIDE SEQUENCE [LARGE SCALE GENOMIC DNA]</scope>
    <source>
        <strain evidence="3 4">FNE08-7</strain>
    </source>
</reference>
<proteinExistence type="predicted"/>
<dbReference type="AlphaFoldDB" id="A0A117USK3"/>
<dbReference type="OrthoDB" id="6058at2"/>
<evidence type="ECO:0000313" key="3">
    <source>
        <dbReference type="EMBL" id="KUR70048.1"/>
    </source>
</evidence>
<evidence type="ECO:0000313" key="4">
    <source>
        <dbReference type="Proteomes" id="UP000058012"/>
    </source>
</evidence>
<keyword evidence="4" id="KW-1185">Reference proteome</keyword>
<dbReference type="SUPFAM" id="SSF51182">
    <property type="entry name" value="RmlC-like cupins"/>
    <property type="match status" value="1"/>
</dbReference>
<dbReference type="InterPro" id="IPR051610">
    <property type="entry name" value="GPI/OXD"/>
</dbReference>
<dbReference type="InterPro" id="IPR011051">
    <property type="entry name" value="RmlC_Cupin_sf"/>
</dbReference>
<sequence length="331" mass="35713">MHDTIPQQEGSSLEARIVRYAHLAPCRDAFIDTRSPGSDQKENFTIIGPGVAENPNQFVHITEAHGFNIGGARQPPGCLNSQHSHDTVEVFYVHSGQWKFMTGEHATDGEVTMGPGDLISIPTGIFRGFENIGTETGFLWAVLGGDDPGHVLWAPYVFEMAKNYGLVLLEDGTLIDAAKGQTIPPNARIMPATTREQVESMRLVGSSELEQCVLRHGSARPSAVFSGISGVTDRGLVGAEPITWPHGFSVSEVTLAASAYVPDHIFDVPDVWFVQQGSIEITIADETLNCGPGDTITVPRGCRRAMRNTGLTAAIVVQVRGGDTLPRMVRN</sequence>
<dbReference type="PANTHER" id="PTHR35848">
    <property type="entry name" value="OXALATE-BINDING PROTEIN"/>
    <property type="match status" value="1"/>
</dbReference>
<evidence type="ECO:0000259" key="2">
    <source>
        <dbReference type="Pfam" id="PF07883"/>
    </source>
</evidence>
<dbReference type="Proteomes" id="UP000058012">
    <property type="component" value="Unassembled WGS sequence"/>
</dbReference>
<dbReference type="GO" id="GO:0046872">
    <property type="term" value="F:metal ion binding"/>
    <property type="evidence" value="ECO:0007669"/>
    <property type="project" value="UniProtKB-KW"/>
</dbReference>
<dbReference type="EMBL" id="LLZS01000009">
    <property type="protein sequence ID" value="KUR70048.1"/>
    <property type="molecule type" value="Genomic_DNA"/>
</dbReference>
<accession>A0A117USK3</accession>
<dbReference type="InterPro" id="IPR014710">
    <property type="entry name" value="RmlC-like_jellyroll"/>
</dbReference>
<dbReference type="InterPro" id="IPR013096">
    <property type="entry name" value="Cupin_2"/>
</dbReference>
<dbReference type="Pfam" id="PF07883">
    <property type="entry name" value="Cupin_2"/>
    <property type="match status" value="2"/>
</dbReference>
<name>A0A117USK3_9SPHN</name>
<dbReference type="STRING" id="1117702.AQZ52_14305"/>
<comment type="caution">
    <text evidence="3">The sequence shown here is derived from an EMBL/GenBank/DDBJ whole genome shotgun (WGS) entry which is preliminary data.</text>
</comment>